<dbReference type="NCBIfam" id="TIGR03138">
    <property type="entry name" value="QueF"/>
    <property type="match status" value="1"/>
</dbReference>
<dbReference type="PANTHER" id="PTHR34354:SF1">
    <property type="entry name" value="NADPH-DEPENDENT 7-CYANO-7-DEAZAGUANINE REDUCTASE"/>
    <property type="match status" value="1"/>
</dbReference>
<dbReference type="InterPro" id="IPR029500">
    <property type="entry name" value="QueF"/>
</dbReference>
<evidence type="ECO:0000313" key="8">
    <source>
        <dbReference type="Proteomes" id="UP000235778"/>
    </source>
</evidence>
<dbReference type="SUPFAM" id="SSF55620">
    <property type="entry name" value="Tetrahydrobiopterin biosynthesis enzymes-like"/>
    <property type="match status" value="1"/>
</dbReference>
<dbReference type="InterPro" id="IPR050084">
    <property type="entry name" value="NADPH_dep_7-cyano-7-deazaG_red"/>
</dbReference>
<protein>
    <recommendedName>
        <fullName evidence="5">NADPH-dependent 7-cyano-7-deazaguanine reductase</fullName>
        <ecNumber evidence="5">1.7.1.13</ecNumber>
    </recommendedName>
    <alternativeName>
        <fullName evidence="5">7-cyano-7-carbaguanine reductase</fullName>
    </alternativeName>
    <alternativeName>
        <fullName evidence="5">NADPH-dependent nitrile oxidoreductase</fullName>
    </alternativeName>
    <alternativeName>
        <fullName evidence="5">PreQ(0) reductase</fullName>
    </alternativeName>
</protein>
<feature type="binding site" evidence="5">
    <location>
        <begin position="248"/>
        <end position="249"/>
    </location>
    <ligand>
        <name>NADPH</name>
        <dbReference type="ChEBI" id="CHEBI:57783"/>
    </ligand>
</feature>
<dbReference type="EC" id="1.7.1.13" evidence="5"/>
<comment type="subunit">
    <text evidence="5">Homodimer.</text>
</comment>
<comment type="subcellular location">
    <subcellularLocation>
        <location evidence="5">Cytoplasm</location>
    </subcellularLocation>
</comment>
<keyword evidence="4 5" id="KW-0560">Oxidoreductase</keyword>
<feature type="binding site" evidence="5">
    <location>
        <begin position="219"/>
        <end position="220"/>
    </location>
    <ligand>
        <name>substrate</name>
    </ligand>
</feature>
<feature type="binding site" evidence="5">
    <location>
        <begin position="82"/>
        <end position="83"/>
    </location>
    <ligand>
        <name>NADPH</name>
        <dbReference type="ChEBI" id="CHEBI:57783"/>
    </ligand>
</feature>
<evidence type="ECO:0000256" key="3">
    <source>
        <dbReference type="ARBA" id="ARBA00022857"/>
    </source>
</evidence>
<organism evidence="7 8">
    <name type="scientific">Vibrio lentus</name>
    <dbReference type="NCBI Taxonomy" id="136468"/>
    <lineage>
        <taxon>Bacteria</taxon>
        <taxon>Pseudomonadati</taxon>
        <taxon>Pseudomonadota</taxon>
        <taxon>Gammaproteobacteria</taxon>
        <taxon>Vibrionales</taxon>
        <taxon>Vibrionaceae</taxon>
        <taxon>Vibrio</taxon>
    </lineage>
</organism>
<sequence>MTTYDKNLGKRSEYISQYQPELLDPIPRKKGRDEIKDLKVANHAGYDLWTAFEVSWLNNKGKPIVAIAEFMVPHTSDNLIESKSFKLYLNSFNQTRFESKEIVIEKMQSDLANAAGAEVTVSFTDVDEPQQTSINKQFNCIDNLDITVDSFEYDADSLSGSTVDEYVSESLCSHLLKSNCLVTNQPDWGSVYIRYKGAKINHESLLKYLVSFREHNEFHEQCVERIYSDIKRCCAPENLTVFARYTRRGGLDINPYRSDFESKICSARNPRQ</sequence>
<evidence type="ECO:0000256" key="2">
    <source>
        <dbReference type="ARBA" id="ARBA00022785"/>
    </source>
</evidence>
<evidence type="ECO:0000256" key="1">
    <source>
        <dbReference type="ARBA" id="ARBA00022490"/>
    </source>
</evidence>
<accession>A0A1B9QKH5</accession>
<dbReference type="GO" id="GO:0005737">
    <property type="term" value="C:cytoplasm"/>
    <property type="evidence" value="ECO:0007669"/>
    <property type="project" value="UniProtKB-SubCell"/>
</dbReference>
<comment type="function">
    <text evidence="5">Catalyzes the NADPH-dependent reduction of 7-cyano-7-deazaguanine (preQ0) to 7-aminomethyl-7-deazaguanine (preQ1).</text>
</comment>
<dbReference type="Gene3D" id="3.30.1130.10">
    <property type="match status" value="2"/>
</dbReference>
<dbReference type="Pfam" id="PF14489">
    <property type="entry name" value="QueF"/>
    <property type="match status" value="1"/>
</dbReference>
<dbReference type="RefSeq" id="WP_017106369.1">
    <property type="nucleotide sequence ID" value="NZ_MAKA01000035.1"/>
</dbReference>
<dbReference type="InterPro" id="IPR016428">
    <property type="entry name" value="QueF_type2"/>
</dbReference>
<dbReference type="AlphaFoldDB" id="A0A1B9QKH5"/>
<feature type="active site" description="Proton donor" evidence="5">
    <location>
        <position position="187"/>
    </location>
</feature>
<comment type="caution">
    <text evidence="7">The sequence shown here is derived from an EMBL/GenBank/DDBJ whole genome shotgun (WGS) entry which is preliminary data.</text>
</comment>
<evidence type="ECO:0000313" key="7">
    <source>
        <dbReference type="EMBL" id="PME61222.1"/>
    </source>
</evidence>
<feature type="domain" description="NADPH-dependent 7-cyano-7-deazaguanine reductase N-terminal" evidence="6">
    <location>
        <begin position="14"/>
        <end position="122"/>
    </location>
</feature>
<comment type="pathway">
    <text evidence="5">tRNA modification; tRNA-queuosine biosynthesis.</text>
</comment>
<dbReference type="Proteomes" id="UP000235778">
    <property type="component" value="Unassembled WGS sequence"/>
</dbReference>
<keyword evidence="3 5" id="KW-0521">NADP</keyword>
<dbReference type="EMBL" id="MCSI01000137">
    <property type="protein sequence ID" value="PME61222.1"/>
    <property type="molecule type" value="Genomic_DNA"/>
</dbReference>
<reference evidence="8" key="1">
    <citation type="submission" date="2016-07" db="EMBL/GenBank/DDBJ databases">
        <title>Nontailed viruses are major unrecognized killers of bacteria in the ocean.</title>
        <authorList>
            <person name="Kauffman K."/>
            <person name="Hussain F."/>
            <person name="Yang J."/>
            <person name="Arevalo P."/>
            <person name="Brown J."/>
            <person name="Cutler M."/>
            <person name="Kelly L."/>
            <person name="Polz M.F."/>
        </authorList>
    </citation>
    <scope>NUCLEOTIDE SEQUENCE [LARGE SCALE GENOMIC DNA]</scope>
    <source>
        <strain evidence="8">10N.286.55.C1</strain>
    </source>
</reference>
<keyword evidence="1 5" id="KW-0963">Cytoplasm</keyword>
<evidence type="ECO:0000256" key="4">
    <source>
        <dbReference type="ARBA" id="ARBA00023002"/>
    </source>
</evidence>
<dbReference type="HAMAP" id="MF_00817">
    <property type="entry name" value="QueF_type2"/>
    <property type="match status" value="1"/>
</dbReference>
<comment type="catalytic activity">
    <reaction evidence="5">
        <text>7-aminomethyl-7-carbaguanine + 2 NADP(+) = 7-cyano-7-carbaguanine + 2 NADPH + 3 H(+)</text>
        <dbReference type="Rhea" id="RHEA:13409"/>
        <dbReference type="ChEBI" id="CHEBI:15378"/>
        <dbReference type="ChEBI" id="CHEBI:45075"/>
        <dbReference type="ChEBI" id="CHEBI:57783"/>
        <dbReference type="ChEBI" id="CHEBI:58349"/>
        <dbReference type="ChEBI" id="CHEBI:58703"/>
        <dbReference type="EC" id="1.7.1.13"/>
    </reaction>
</comment>
<keyword evidence="2 5" id="KW-0671">Queuosine biosynthesis</keyword>
<feature type="binding site" evidence="5">
    <location>
        <begin position="80"/>
        <end position="82"/>
    </location>
    <ligand>
        <name>substrate</name>
    </ligand>
</feature>
<dbReference type="PIRSF" id="PIRSF004750">
    <property type="entry name" value="Nitrile_oxidored_YqcD_prd"/>
    <property type="match status" value="1"/>
</dbReference>
<proteinExistence type="inferred from homology"/>
<dbReference type="InterPro" id="IPR029139">
    <property type="entry name" value="QueF_N"/>
</dbReference>
<dbReference type="UniPathway" id="UPA00392"/>
<feature type="active site" description="Thioimide intermediate" evidence="5">
    <location>
        <position position="180"/>
    </location>
</feature>
<dbReference type="InterPro" id="IPR043133">
    <property type="entry name" value="GTP-CH-I_C/QueF"/>
</dbReference>
<evidence type="ECO:0000259" key="6">
    <source>
        <dbReference type="Pfam" id="PF14819"/>
    </source>
</evidence>
<dbReference type="GO" id="GO:0033739">
    <property type="term" value="F:preQ1 synthase activity"/>
    <property type="evidence" value="ECO:0007669"/>
    <property type="project" value="UniProtKB-UniRule"/>
</dbReference>
<name>A0A1B9QKH5_9VIBR</name>
<dbReference type="GO" id="GO:0008616">
    <property type="term" value="P:tRNA queuosine(34) biosynthetic process"/>
    <property type="evidence" value="ECO:0007669"/>
    <property type="project" value="UniProtKB-UniRule"/>
</dbReference>
<gene>
    <name evidence="5" type="primary">queF</name>
    <name evidence="7" type="ORF">BCV30_11915</name>
</gene>
<dbReference type="Pfam" id="PF14819">
    <property type="entry name" value="QueF_N"/>
    <property type="match status" value="1"/>
</dbReference>
<dbReference type="PANTHER" id="PTHR34354">
    <property type="entry name" value="NADPH-DEPENDENT 7-CYANO-7-DEAZAGUANINE REDUCTASE"/>
    <property type="match status" value="1"/>
</dbReference>
<comment type="similarity">
    <text evidence="5">Belongs to the GTP cyclohydrolase I family. QueF type 2 subfamily.</text>
</comment>
<evidence type="ECO:0000256" key="5">
    <source>
        <dbReference type="HAMAP-Rule" id="MF_00817"/>
    </source>
</evidence>